<accession>A0A3M3QJU3</accession>
<evidence type="ECO:0000313" key="4">
    <source>
        <dbReference type="Proteomes" id="UP000269335"/>
    </source>
</evidence>
<evidence type="ECO:0000313" key="5">
    <source>
        <dbReference type="Proteomes" id="UP000270524"/>
    </source>
</evidence>
<comment type="caution">
    <text evidence="3">The sequence shown here is derived from an EMBL/GenBank/DDBJ whole genome shotgun (WGS) entry which is preliminary data.</text>
</comment>
<dbReference type="Proteomes" id="UP000270524">
    <property type="component" value="Unassembled WGS sequence"/>
</dbReference>
<dbReference type="AlphaFoldDB" id="A0A3M3QJU3"/>
<organism evidence="3 5">
    <name type="scientific">Pseudomonas cannabina</name>
    <dbReference type="NCBI Taxonomy" id="86840"/>
    <lineage>
        <taxon>Bacteria</taxon>
        <taxon>Pseudomonadati</taxon>
        <taxon>Pseudomonadota</taxon>
        <taxon>Gammaproteobacteria</taxon>
        <taxon>Pseudomonadales</taxon>
        <taxon>Pseudomonadaceae</taxon>
        <taxon>Pseudomonas</taxon>
    </lineage>
</organism>
<protein>
    <submittedName>
        <fullName evidence="3">Uncharacterized protein</fullName>
    </submittedName>
</protein>
<feature type="region of interest" description="Disordered" evidence="1">
    <location>
        <begin position="66"/>
        <end position="93"/>
    </location>
</feature>
<dbReference type="Proteomes" id="UP000269335">
    <property type="component" value="Unassembled WGS sequence"/>
</dbReference>
<evidence type="ECO:0000313" key="2">
    <source>
        <dbReference type="EMBL" id="RMN84300.1"/>
    </source>
</evidence>
<gene>
    <name evidence="3" type="ORF">ALQ51_03818</name>
    <name evidence="2" type="ORF">ALQ53_01887</name>
</gene>
<sequence>MRAWSLKARTSKHKGSEMDQDRVHRDTLYAEVWATPMLSLAPKYGVSAVFLSRVCARLNVPCPPRGYWARKKSGQKPNIPPLPKPRGGDPTEWRKGDQLLRSKGAAPVDAALKGRSDSRLMVMGSLDSFTDGRVAGDGYLKPKKRNLPDLVVTEPTLRRAAMILQKIATRFRDYQHRVSVACGQAGYARKALDEEEGRLIRSVFETSNWAPARPTLVFIGELAIGLTIYEQTADKEVVYIDGKYLPVSEARKLKPGLWSGTRAARYQVITDRAPTKRLCLRAYSPYPLVDWTQTWTEQNLSLSKQIDEIVHSLISSATSLGPRLAEAHREADLERKRWEEERRIAQLEYQRSLVIKTRKDALHDLLSIIEKWSADRKVEDFFDDIINRSTDLSEEARSKLLDKVQEGRNLIGSVDSVDALMSWVSPPPLLSE</sequence>
<evidence type="ECO:0000256" key="1">
    <source>
        <dbReference type="SAM" id="MobiDB-lite"/>
    </source>
</evidence>
<reference evidence="4 5" key="1">
    <citation type="submission" date="2018-08" db="EMBL/GenBank/DDBJ databases">
        <title>Recombination of ecologically and evolutionarily significant loci maintains genetic cohesion in the Pseudomonas syringae species complex.</title>
        <authorList>
            <person name="Dillon M."/>
            <person name="Thakur S."/>
            <person name="Almeida R.N.D."/>
            <person name="Weir B.S."/>
            <person name="Guttman D.S."/>
        </authorList>
    </citation>
    <scope>NUCLEOTIDE SEQUENCE [LARGE SCALE GENOMIC DNA]</scope>
    <source>
        <strain evidence="2 4">ICMP 15201</strain>
        <strain evidence="3 5">ICMP 15203</strain>
    </source>
</reference>
<proteinExistence type="predicted"/>
<name>A0A3M3QJU3_PSECA</name>
<dbReference type="EMBL" id="RBPH01000046">
    <property type="protein sequence ID" value="RMN84300.1"/>
    <property type="molecule type" value="Genomic_DNA"/>
</dbReference>
<dbReference type="EMBL" id="RBPJ01000149">
    <property type="protein sequence ID" value="RMN95833.1"/>
    <property type="molecule type" value="Genomic_DNA"/>
</dbReference>
<evidence type="ECO:0000313" key="3">
    <source>
        <dbReference type="EMBL" id="RMN95833.1"/>
    </source>
</evidence>